<keyword evidence="6 8" id="KW-0472">Membrane</keyword>
<evidence type="ECO:0000256" key="8">
    <source>
        <dbReference type="SAM" id="Phobius"/>
    </source>
</evidence>
<evidence type="ECO:0000256" key="7">
    <source>
        <dbReference type="SAM" id="MobiDB-lite"/>
    </source>
</evidence>
<feature type="transmembrane region" description="Helical" evidence="8">
    <location>
        <begin position="65"/>
        <end position="86"/>
    </location>
</feature>
<feature type="transmembrane region" description="Helical" evidence="8">
    <location>
        <begin position="207"/>
        <end position="227"/>
    </location>
</feature>
<keyword evidence="2 8" id="KW-0812">Transmembrane</keyword>
<dbReference type="Pfam" id="PF00664">
    <property type="entry name" value="ABC_membrane"/>
    <property type="match status" value="1"/>
</dbReference>
<evidence type="ECO:0000256" key="4">
    <source>
        <dbReference type="ARBA" id="ARBA00022840"/>
    </source>
</evidence>
<dbReference type="InterPro" id="IPR017871">
    <property type="entry name" value="ABC_transporter-like_CS"/>
</dbReference>
<dbReference type="PROSITE" id="PS50929">
    <property type="entry name" value="ABC_TM1F"/>
    <property type="match status" value="1"/>
</dbReference>
<feature type="compositionally biased region" description="Low complexity" evidence="7">
    <location>
        <begin position="619"/>
        <end position="629"/>
    </location>
</feature>
<sequence>MPNSETPPAVRTDNGTPQTGQPVVTQRSPVPAGGPDGLTAATPSTGLVAIFRRFWPCTRPFRGRLWIALVLVALGPMLDTAGIWMFKVLIDDVLAPQNFRLFPVVAAAYVMITVAGGAVSFTDDYLTTWVGERFVLDLRTRLFAHLQRLSVGFFERRPLGDVLSRLTSDIDTIEETVVSGLVDALYFAFTIVLYAAALFYLNWQLALAALVAAPLFALIARSFSGRIKKASREKRRRAGSVTAVAEESFGNAALVQAYAREDSEIGRFHRENLAAFTAQMAATRLRALFRPVADLLEAAGVLLVLGLGMWELAHGRITLGGLLVFVVYLTQLYSPVRGIGRLSNSVYAAAASAERVMELLDQRPLVCEAPRPRRLDRGAGVLEVEGLGFAYPGCDQPALCDVGFAVGKGQKLAVVGASGAGKSTLTKLLLRLYDPDTGAIRLDGCDLCELSLADLRRNMAAVLQETLVFDGTIRDNILWGRPGATERDVVRAAIAADADAFIRELPDGYHTRVGQRGRLLSGGQRQRVAIARAMIRNAPVLILDEPTTGLDAESADRILTPLRRLMTGRTTIVIAHNLLTVTDADRILYLDHGRVTGTGTHPQLLATHAGYARLYRLHQQQPSGPQQPGASFMQRSPV</sequence>
<feature type="domain" description="ABC transmembrane type-1" evidence="10">
    <location>
        <begin position="66"/>
        <end position="348"/>
    </location>
</feature>
<keyword evidence="4 11" id="KW-0067">ATP-binding</keyword>
<feature type="compositionally biased region" description="Polar residues" evidence="7">
    <location>
        <begin position="13"/>
        <end position="28"/>
    </location>
</feature>
<comment type="subcellular location">
    <subcellularLocation>
        <location evidence="1">Cell membrane</location>
        <topology evidence="1">Multi-pass membrane protein</topology>
    </subcellularLocation>
</comment>
<comment type="caution">
    <text evidence="11">The sequence shown here is derived from an EMBL/GenBank/DDBJ whole genome shotgun (WGS) entry which is preliminary data.</text>
</comment>
<evidence type="ECO:0000313" key="11">
    <source>
        <dbReference type="EMBL" id="NMH97714.1"/>
    </source>
</evidence>
<protein>
    <submittedName>
        <fullName evidence="11">ABC transporter ATP-binding protein</fullName>
    </submittedName>
</protein>
<dbReference type="SUPFAM" id="SSF52540">
    <property type="entry name" value="P-loop containing nucleoside triphosphate hydrolases"/>
    <property type="match status" value="1"/>
</dbReference>
<dbReference type="CDD" id="cd18564">
    <property type="entry name" value="ABC_6TM_exporter_like"/>
    <property type="match status" value="1"/>
</dbReference>
<dbReference type="Gene3D" id="1.20.1560.10">
    <property type="entry name" value="ABC transporter type 1, transmembrane domain"/>
    <property type="match status" value="1"/>
</dbReference>
<keyword evidence="3" id="KW-0547">Nucleotide-binding</keyword>
<dbReference type="GO" id="GO:0005524">
    <property type="term" value="F:ATP binding"/>
    <property type="evidence" value="ECO:0007669"/>
    <property type="project" value="UniProtKB-KW"/>
</dbReference>
<dbReference type="PROSITE" id="PS50893">
    <property type="entry name" value="ABC_TRANSPORTER_2"/>
    <property type="match status" value="1"/>
</dbReference>
<dbReference type="InterPro" id="IPR003439">
    <property type="entry name" value="ABC_transporter-like_ATP-bd"/>
</dbReference>
<dbReference type="Proteomes" id="UP000820669">
    <property type="component" value="Unassembled WGS sequence"/>
</dbReference>
<dbReference type="EMBL" id="JAAXLA010000014">
    <property type="protein sequence ID" value="NMH97714.1"/>
    <property type="molecule type" value="Genomic_DNA"/>
</dbReference>
<accession>A0ABX1SBV1</accession>
<dbReference type="InterPro" id="IPR039421">
    <property type="entry name" value="Type_1_exporter"/>
</dbReference>
<evidence type="ECO:0000256" key="6">
    <source>
        <dbReference type="ARBA" id="ARBA00023136"/>
    </source>
</evidence>
<evidence type="ECO:0000256" key="3">
    <source>
        <dbReference type="ARBA" id="ARBA00022741"/>
    </source>
</evidence>
<dbReference type="Pfam" id="PF00005">
    <property type="entry name" value="ABC_tran"/>
    <property type="match status" value="1"/>
</dbReference>
<keyword evidence="12" id="KW-1185">Reference proteome</keyword>
<evidence type="ECO:0000259" key="9">
    <source>
        <dbReference type="PROSITE" id="PS50893"/>
    </source>
</evidence>
<feature type="domain" description="ABC transporter" evidence="9">
    <location>
        <begin position="382"/>
        <end position="617"/>
    </location>
</feature>
<dbReference type="PROSITE" id="PS00211">
    <property type="entry name" value="ABC_TRANSPORTER_1"/>
    <property type="match status" value="1"/>
</dbReference>
<dbReference type="InterPro" id="IPR003593">
    <property type="entry name" value="AAA+_ATPase"/>
</dbReference>
<proteinExistence type="predicted"/>
<dbReference type="InterPro" id="IPR036640">
    <property type="entry name" value="ABC1_TM_sf"/>
</dbReference>
<evidence type="ECO:0000256" key="5">
    <source>
        <dbReference type="ARBA" id="ARBA00022989"/>
    </source>
</evidence>
<name>A0ABX1SBV1_9PSEU</name>
<feature type="transmembrane region" description="Helical" evidence="8">
    <location>
        <begin position="292"/>
        <end position="310"/>
    </location>
</feature>
<reference evidence="11 12" key="1">
    <citation type="submission" date="2020-04" db="EMBL/GenBank/DDBJ databases">
        <authorList>
            <person name="Klaysubun C."/>
            <person name="Duangmal K."/>
            <person name="Lipun K."/>
        </authorList>
    </citation>
    <scope>NUCLEOTIDE SEQUENCE [LARGE SCALE GENOMIC DNA]</scope>
    <source>
        <strain evidence="11 12">K10HN5</strain>
    </source>
</reference>
<dbReference type="InterPro" id="IPR011527">
    <property type="entry name" value="ABC1_TM_dom"/>
</dbReference>
<evidence type="ECO:0000259" key="10">
    <source>
        <dbReference type="PROSITE" id="PS50929"/>
    </source>
</evidence>
<keyword evidence="5 8" id="KW-1133">Transmembrane helix</keyword>
<evidence type="ECO:0000313" key="12">
    <source>
        <dbReference type="Proteomes" id="UP000820669"/>
    </source>
</evidence>
<feature type="region of interest" description="Disordered" evidence="7">
    <location>
        <begin position="1"/>
        <end position="37"/>
    </location>
</feature>
<dbReference type="InterPro" id="IPR027417">
    <property type="entry name" value="P-loop_NTPase"/>
</dbReference>
<dbReference type="SMART" id="SM00382">
    <property type="entry name" value="AAA"/>
    <property type="match status" value="1"/>
</dbReference>
<feature type="transmembrane region" description="Helical" evidence="8">
    <location>
        <begin position="184"/>
        <end position="201"/>
    </location>
</feature>
<gene>
    <name evidence="11" type="ORF">HF526_10390</name>
</gene>
<dbReference type="Gene3D" id="3.40.50.300">
    <property type="entry name" value="P-loop containing nucleotide triphosphate hydrolases"/>
    <property type="match status" value="1"/>
</dbReference>
<organism evidence="11 12">
    <name type="scientific">Pseudonocardia acidicola</name>
    <dbReference type="NCBI Taxonomy" id="2724939"/>
    <lineage>
        <taxon>Bacteria</taxon>
        <taxon>Bacillati</taxon>
        <taxon>Actinomycetota</taxon>
        <taxon>Actinomycetes</taxon>
        <taxon>Pseudonocardiales</taxon>
        <taxon>Pseudonocardiaceae</taxon>
        <taxon>Pseudonocardia</taxon>
    </lineage>
</organism>
<dbReference type="SUPFAM" id="SSF90123">
    <property type="entry name" value="ABC transporter transmembrane region"/>
    <property type="match status" value="1"/>
</dbReference>
<dbReference type="PANTHER" id="PTHR43394">
    <property type="entry name" value="ATP-DEPENDENT PERMEASE MDL1, MITOCHONDRIAL"/>
    <property type="match status" value="1"/>
</dbReference>
<feature type="transmembrane region" description="Helical" evidence="8">
    <location>
        <begin position="101"/>
        <end position="121"/>
    </location>
</feature>
<evidence type="ECO:0000256" key="1">
    <source>
        <dbReference type="ARBA" id="ARBA00004651"/>
    </source>
</evidence>
<dbReference type="PANTHER" id="PTHR43394:SF1">
    <property type="entry name" value="ATP-BINDING CASSETTE SUB-FAMILY B MEMBER 10, MITOCHONDRIAL"/>
    <property type="match status" value="1"/>
</dbReference>
<evidence type="ECO:0000256" key="2">
    <source>
        <dbReference type="ARBA" id="ARBA00022692"/>
    </source>
</evidence>
<feature type="region of interest" description="Disordered" evidence="7">
    <location>
        <begin position="619"/>
        <end position="638"/>
    </location>
</feature>